<comment type="caution">
    <text evidence="2">The sequence shown here is derived from an EMBL/GenBank/DDBJ whole genome shotgun (WGS) entry which is preliminary data.</text>
</comment>
<dbReference type="EMBL" id="LAZR01054598">
    <property type="protein sequence ID" value="KKK78206.1"/>
    <property type="molecule type" value="Genomic_DNA"/>
</dbReference>
<organism evidence="2">
    <name type="scientific">marine sediment metagenome</name>
    <dbReference type="NCBI Taxonomy" id="412755"/>
    <lineage>
        <taxon>unclassified sequences</taxon>
        <taxon>metagenomes</taxon>
        <taxon>ecological metagenomes</taxon>
    </lineage>
</organism>
<accession>A0A0F9B0V9</accession>
<proteinExistence type="predicted"/>
<dbReference type="AlphaFoldDB" id="A0A0F9B0V9"/>
<name>A0A0F9B0V9_9ZZZZ</name>
<protein>
    <submittedName>
        <fullName evidence="2">Uncharacterized protein</fullName>
    </submittedName>
</protein>
<sequence length="45" mass="4834">MQKSSSNRKPWTCRVEPLERRELLSVAPGGFDDGKDGDGGAVSIS</sequence>
<feature type="region of interest" description="Disordered" evidence="1">
    <location>
        <begin position="25"/>
        <end position="45"/>
    </location>
</feature>
<gene>
    <name evidence="2" type="ORF">LCGC14_2845870</name>
</gene>
<evidence type="ECO:0000256" key="1">
    <source>
        <dbReference type="SAM" id="MobiDB-lite"/>
    </source>
</evidence>
<reference evidence="2" key="1">
    <citation type="journal article" date="2015" name="Nature">
        <title>Complex archaea that bridge the gap between prokaryotes and eukaryotes.</title>
        <authorList>
            <person name="Spang A."/>
            <person name="Saw J.H."/>
            <person name="Jorgensen S.L."/>
            <person name="Zaremba-Niedzwiedzka K."/>
            <person name="Martijn J."/>
            <person name="Lind A.E."/>
            <person name="van Eijk R."/>
            <person name="Schleper C."/>
            <person name="Guy L."/>
            <person name="Ettema T.J."/>
        </authorList>
    </citation>
    <scope>NUCLEOTIDE SEQUENCE</scope>
</reference>
<feature type="non-terminal residue" evidence="2">
    <location>
        <position position="45"/>
    </location>
</feature>
<evidence type="ECO:0000313" key="2">
    <source>
        <dbReference type="EMBL" id="KKK78206.1"/>
    </source>
</evidence>